<accession>A0ACC3SQ69</accession>
<proteinExistence type="predicted"/>
<dbReference type="EMBL" id="MU971594">
    <property type="protein sequence ID" value="KAK9233793.1"/>
    <property type="molecule type" value="Genomic_DNA"/>
</dbReference>
<evidence type="ECO:0000313" key="2">
    <source>
        <dbReference type="Proteomes" id="UP001433508"/>
    </source>
</evidence>
<sequence length="468" mass="53273">MERSKELTAIDSLLFTQDFVIRLGFIFVGKLSESKLKNALTQVTQKHYPIYGCRLKKKAGGLFEYVIPNHYDEVTRPFEYECIDKSHKSLSADMDLSKFPTEKTSDAEQSVILNDVPDYSKVFTFKETGKESYLNCERSMLGLYITKYSDYTAVLFTASHMLCDAHGLRLLLTAWQDVLNNRPVTALKEELVLPKVEGKNPIHVPVKPLTTWNQIAMVTNIFWQMFRNGKPIPKRIILSKEKMEKIREGAQSLTNKYTISRWDILLALSTKLSAVGRAGNEFNKMFVGSIVGLRSRVKNCDNYPHNLWLNIPNKLSSKEIAELSFYELIVRLKSFTAKVTNDPEELMKIVNAMEASKPRPVFRYPFNFLLVVTHWGSFKFLNLDLGAATEVEEPNKDTAGKVIAFEPLMDAPTVTDSGYVLFDDGQFGQGGAMLNHVMFEHCWRTAERELNGIVSFIESIGEKQDLTL</sequence>
<name>A0ACC3SQ69_LIPKO</name>
<evidence type="ECO:0000313" key="1">
    <source>
        <dbReference type="EMBL" id="KAK9233793.1"/>
    </source>
</evidence>
<reference evidence="2" key="1">
    <citation type="journal article" date="2024" name="Front. Bioeng. Biotechnol.">
        <title>Genome-scale model development and genomic sequencing of the oleaginous clade Lipomyces.</title>
        <authorList>
            <person name="Czajka J.J."/>
            <person name="Han Y."/>
            <person name="Kim J."/>
            <person name="Mondo S.J."/>
            <person name="Hofstad B.A."/>
            <person name="Robles A."/>
            <person name="Haridas S."/>
            <person name="Riley R."/>
            <person name="LaButti K."/>
            <person name="Pangilinan J."/>
            <person name="Andreopoulos W."/>
            <person name="Lipzen A."/>
            <person name="Yan J."/>
            <person name="Wang M."/>
            <person name="Ng V."/>
            <person name="Grigoriev I.V."/>
            <person name="Spatafora J.W."/>
            <person name="Magnuson J.K."/>
            <person name="Baker S.E."/>
            <person name="Pomraning K.R."/>
        </authorList>
    </citation>
    <scope>NUCLEOTIDE SEQUENCE [LARGE SCALE GENOMIC DNA]</scope>
    <source>
        <strain evidence="2">CBS 7786</strain>
    </source>
</reference>
<dbReference type="Proteomes" id="UP001433508">
    <property type="component" value="Unassembled WGS sequence"/>
</dbReference>
<organism evidence="1 2">
    <name type="scientific">Lipomyces kononenkoae</name>
    <name type="common">Yeast</name>
    <dbReference type="NCBI Taxonomy" id="34357"/>
    <lineage>
        <taxon>Eukaryota</taxon>
        <taxon>Fungi</taxon>
        <taxon>Dikarya</taxon>
        <taxon>Ascomycota</taxon>
        <taxon>Saccharomycotina</taxon>
        <taxon>Lipomycetes</taxon>
        <taxon>Lipomycetales</taxon>
        <taxon>Lipomycetaceae</taxon>
        <taxon>Lipomyces</taxon>
    </lineage>
</organism>
<comment type="caution">
    <text evidence="1">The sequence shown here is derived from an EMBL/GenBank/DDBJ whole genome shotgun (WGS) entry which is preliminary data.</text>
</comment>
<protein>
    <submittedName>
        <fullName evidence="1">Uncharacterized protein</fullName>
    </submittedName>
</protein>
<keyword evidence="2" id="KW-1185">Reference proteome</keyword>
<gene>
    <name evidence="1" type="ORF">V1525DRAFT_415345</name>
</gene>